<reference evidence="1 3" key="1">
    <citation type="journal article" date="2015" name="Genome Announc.">
        <title>Complete Genome Sequencing of a Multidrug-Resistant and Human-Invasive Salmonella enterica Serovar Typhimurium Strain of the Emerging Sequence Type 213 Genotype.</title>
        <authorList>
            <person name="Calva E."/>
            <person name="Silva C."/>
            <person name="Zaidi M.B."/>
            <person name="Sanchez-Flores A."/>
            <person name="Estrada K."/>
            <person name="Silva G.G."/>
            <person name="Soto-Jimenez L.M."/>
            <person name="Wiesner M."/>
            <person name="Fernandez-Mora M."/>
            <person name="Edwards R.A."/>
            <person name="Vinuesa P."/>
        </authorList>
    </citation>
    <scope>NUCLEOTIDE SEQUENCE [LARGE SCALE GENOMIC DNA]</scope>
    <source>
        <strain evidence="1 3">YU39</strain>
        <plasmid evidence="1 3">pYU39_89</plasmid>
    </source>
</reference>
<evidence type="ECO:0000313" key="3">
    <source>
        <dbReference type="Proteomes" id="UP000034636"/>
    </source>
</evidence>
<gene>
    <name evidence="2" type="ORF">G0M00_13260</name>
    <name evidence="1" type="ORF">SE14_05069</name>
</gene>
<geneLocation type="plasmid" evidence="1 3">
    <name>pYU39_89</name>
</geneLocation>
<dbReference type="AlphaFoldDB" id="A0A0F7JDZ7"/>
<proteinExistence type="predicted"/>
<sequence length="217" mass="23849">MEKIAIFSLTTSKPQMLTAILKDGALIINEVKPLPASALEQKQKIPPAIAALRKSKFKVLVDEITPTISAGTGASQVTLKTRHADGRAAIIVGMERYRELKLQKLLSLPQNNKGAFEIPDSIVDTEYNGNGEEVYRVNWQDIRPEHILMILCCYATVYHNVASADYVEQMTGTVEKEQKTGILASFLSIIGHEKVKAGTSQPKSLTGKEVDEDTVIL</sequence>
<protein>
    <submittedName>
        <fullName evidence="1">Maturation control protein</fullName>
    </submittedName>
</protein>
<evidence type="ECO:0000313" key="2">
    <source>
        <dbReference type="EMBL" id="HAD0245585.1"/>
    </source>
</evidence>
<dbReference type="Proteomes" id="UP000034636">
    <property type="component" value="Plasmid pYU39_89"/>
</dbReference>
<dbReference type="PATRIC" id="fig|59201.158.peg.4993"/>
<accession>A0A0F7JDZ7</accession>
<name>A0A0F7JDZ7_SALTM</name>
<organism evidence="1 3">
    <name type="scientific">Salmonella typhimurium</name>
    <dbReference type="NCBI Taxonomy" id="90371"/>
    <lineage>
        <taxon>Bacteria</taxon>
        <taxon>Pseudomonadati</taxon>
        <taxon>Pseudomonadota</taxon>
        <taxon>Gammaproteobacteria</taxon>
        <taxon>Enterobacterales</taxon>
        <taxon>Enterobacteriaceae</taxon>
        <taxon>Salmonella</taxon>
    </lineage>
</organism>
<dbReference type="EMBL" id="DAANKK010000019">
    <property type="protein sequence ID" value="HAD0245585.1"/>
    <property type="molecule type" value="Genomic_DNA"/>
</dbReference>
<reference evidence="2" key="2">
    <citation type="journal article" date="2018" name="Genome Biol.">
        <title>SKESA: strategic k-mer extension for scrupulous assemblies.</title>
        <authorList>
            <person name="Souvorov A."/>
            <person name="Agarwala R."/>
            <person name="Lipman D.J."/>
        </authorList>
    </citation>
    <scope>NUCLEOTIDE SEQUENCE</scope>
    <source>
        <strain evidence="2">Tha16</strain>
    </source>
</reference>
<keyword evidence="1" id="KW-0614">Plasmid</keyword>
<dbReference type="EMBL" id="CP011430">
    <property type="protein sequence ID" value="AKH10401.1"/>
    <property type="molecule type" value="Genomic_DNA"/>
</dbReference>
<evidence type="ECO:0000313" key="1">
    <source>
        <dbReference type="EMBL" id="AKH10401.1"/>
    </source>
</evidence>
<dbReference type="RefSeq" id="WP_001557715.1">
    <property type="nucleotide sequence ID" value="NZ_CDJP01000375.1"/>
</dbReference>
<reference evidence="2" key="3">
    <citation type="submission" date="2019-08" db="EMBL/GenBank/DDBJ databases">
        <authorList>
            <consortium name="NCBI Pathogen Detection Project"/>
        </authorList>
    </citation>
    <scope>NUCLEOTIDE SEQUENCE</scope>
    <source>
        <strain evidence="2">Tha16</strain>
    </source>
</reference>